<keyword evidence="5" id="KW-1185">Reference proteome</keyword>
<dbReference type="Pfam" id="PF12146">
    <property type="entry name" value="Hydrolase_4"/>
    <property type="match status" value="1"/>
</dbReference>
<name>A0ABV3FNM3_9NOCA</name>
<evidence type="ECO:0000313" key="4">
    <source>
        <dbReference type="EMBL" id="MEV0707017.1"/>
    </source>
</evidence>
<feature type="domain" description="Serine aminopeptidase S33" evidence="3">
    <location>
        <begin position="32"/>
        <end position="266"/>
    </location>
</feature>
<sequence length="312" mass="33352">MPRSLTFDSHGVDCDAWHFPAAHDHLATDAGRPAVVMAHGFAGTKDCGLDSFGARLAEAGLDVLAFDYRGFGASAGEPRQVISLRGQIEDYRAALRTAALLPGVDPRRLVLWGVSLSGGSVLEVAAGRTDIAAIIALTPLVSGLAADRPAVSAPPTAEPAASLPTRAATTARLLLRAAEDRRAAAARRPRVMLPAVGRPDEVALLNLPGTYDDYLSIAGPTWRNEVSASIAFEAMGHRPRRFAPALRCPALFQIADFDRCVPVGAAVKTAVKARAQIRHYPGDHFDVYPGKRLHEAVREHQAAFLTRVLRRP</sequence>
<dbReference type="RefSeq" id="WP_355089129.1">
    <property type="nucleotide sequence ID" value="NZ_JBEXKW010000054.1"/>
</dbReference>
<accession>A0ABV3FNM3</accession>
<dbReference type="GO" id="GO:0016787">
    <property type="term" value="F:hydrolase activity"/>
    <property type="evidence" value="ECO:0007669"/>
    <property type="project" value="UniProtKB-KW"/>
</dbReference>
<dbReference type="PANTHER" id="PTHR22946">
    <property type="entry name" value="DIENELACTONE HYDROLASE DOMAIN-CONTAINING PROTEIN-RELATED"/>
    <property type="match status" value="1"/>
</dbReference>
<dbReference type="EMBL" id="JBFAKC010000002">
    <property type="protein sequence ID" value="MEV0707017.1"/>
    <property type="molecule type" value="Genomic_DNA"/>
</dbReference>
<evidence type="ECO:0000313" key="5">
    <source>
        <dbReference type="Proteomes" id="UP001551695"/>
    </source>
</evidence>
<dbReference type="Proteomes" id="UP001551695">
    <property type="component" value="Unassembled WGS sequence"/>
</dbReference>
<dbReference type="InterPro" id="IPR029058">
    <property type="entry name" value="AB_hydrolase_fold"/>
</dbReference>
<comment type="caution">
    <text evidence="4">The sequence shown here is derived from an EMBL/GenBank/DDBJ whole genome shotgun (WGS) entry which is preliminary data.</text>
</comment>
<protein>
    <submittedName>
        <fullName evidence="4">Alpha/beta hydrolase</fullName>
    </submittedName>
</protein>
<keyword evidence="2 4" id="KW-0378">Hydrolase</keyword>
<evidence type="ECO:0000256" key="2">
    <source>
        <dbReference type="ARBA" id="ARBA00022801"/>
    </source>
</evidence>
<dbReference type="SUPFAM" id="SSF53474">
    <property type="entry name" value="alpha/beta-Hydrolases"/>
    <property type="match status" value="1"/>
</dbReference>
<dbReference type="Gene3D" id="1.10.10.800">
    <property type="match status" value="1"/>
</dbReference>
<dbReference type="InterPro" id="IPR022742">
    <property type="entry name" value="Hydrolase_4"/>
</dbReference>
<gene>
    <name evidence="4" type="ORF">AB0I48_05575</name>
</gene>
<comment type="similarity">
    <text evidence="1">Belongs to the AB hydrolase superfamily.</text>
</comment>
<dbReference type="InterPro" id="IPR050261">
    <property type="entry name" value="FrsA_esterase"/>
</dbReference>
<organism evidence="4 5">
    <name type="scientific">Nocardia aurea</name>
    <dbReference type="NCBI Taxonomy" id="2144174"/>
    <lineage>
        <taxon>Bacteria</taxon>
        <taxon>Bacillati</taxon>
        <taxon>Actinomycetota</taxon>
        <taxon>Actinomycetes</taxon>
        <taxon>Mycobacteriales</taxon>
        <taxon>Nocardiaceae</taxon>
        <taxon>Nocardia</taxon>
    </lineage>
</organism>
<dbReference type="PANTHER" id="PTHR22946:SF9">
    <property type="entry name" value="POLYKETIDE TRANSFERASE AF380"/>
    <property type="match status" value="1"/>
</dbReference>
<dbReference type="Gene3D" id="3.40.50.1820">
    <property type="entry name" value="alpha/beta hydrolase"/>
    <property type="match status" value="1"/>
</dbReference>
<reference evidence="4 5" key="1">
    <citation type="submission" date="2024-06" db="EMBL/GenBank/DDBJ databases">
        <title>The Natural Products Discovery Center: Release of the First 8490 Sequenced Strains for Exploring Actinobacteria Biosynthetic Diversity.</title>
        <authorList>
            <person name="Kalkreuter E."/>
            <person name="Kautsar S.A."/>
            <person name="Yang D."/>
            <person name="Bader C.D."/>
            <person name="Teijaro C.N."/>
            <person name="Fluegel L."/>
            <person name="Davis C.M."/>
            <person name="Simpson J.R."/>
            <person name="Lauterbach L."/>
            <person name="Steele A.D."/>
            <person name="Gui C."/>
            <person name="Meng S."/>
            <person name="Li G."/>
            <person name="Viehrig K."/>
            <person name="Ye F."/>
            <person name="Su P."/>
            <person name="Kiefer A.F."/>
            <person name="Nichols A."/>
            <person name="Cepeda A.J."/>
            <person name="Yan W."/>
            <person name="Fan B."/>
            <person name="Jiang Y."/>
            <person name="Adhikari A."/>
            <person name="Zheng C.-J."/>
            <person name="Schuster L."/>
            <person name="Cowan T.M."/>
            <person name="Smanski M.J."/>
            <person name="Chevrette M.G."/>
            <person name="De Carvalho L.P.S."/>
            <person name="Shen B."/>
        </authorList>
    </citation>
    <scope>NUCLEOTIDE SEQUENCE [LARGE SCALE GENOMIC DNA]</scope>
    <source>
        <strain evidence="4 5">NPDC050403</strain>
    </source>
</reference>
<proteinExistence type="inferred from homology"/>
<evidence type="ECO:0000256" key="1">
    <source>
        <dbReference type="ARBA" id="ARBA00008645"/>
    </source>
</evidence>
<evidence type="ECO:0000259" key="3">
    <source>
        <dbReference type="Pfam" id="PF12146"/>
    </source>
</evidence>